<dbReference type="AlphaFoldDB" id="A0A1N6PKZ1"/>
<dbReference type="Pfam" id="PF13302">
    <property type="entry name" value="Acetyltransf_3"/>
    <property type="match status" value="1"/>
</dbReference>
<evidence type="ECO:0000313" key="2">
    <source>
        <dbReference type="EMBL" id="SIQ04976.1"/>
    </source>
</evidence>
<dbReference type="GO" id="GO:0016747">
    <property type="term" value="F:acyltransferase activity, transferring groups other than amino-acyl groups"/>
    <property type="evidence" value="ECO:0007669"/>
    <property type="project" value="InterPro"/>
</dbReference>
<dbReference type="OrthoDB" id="9785602at2"/>
<dbReference type="SUPFAM" id="SSF55729">
    <property type="entry name" value="Acyl-CoA N-acyltransferases (Nat)"/>
    <property type="match status" value="1"/>
</dbReference>
<evidence type="ECO:0000313" key="3">
    <source>
        <dbReference type="Proteomes" id="UP000185669"/>
    </source>
</evidence>
<dbReference type="InterPro" id="IPR051531">
    <property type="entry name" value="N-acetyltransferase"/>
</dbReference>
<dbReference type="STRING" id="56779.SAMN05421834_101129"/>
<dbReference type="InterPro" id="IPR000182">
    <property type="entry name" value="GNAT_dom"/>
</dbReference>
<keyword evidence="2" id="KW-0808">Transferase</keyword>
<evidence type="ECO:0000259" key="1">
    <source>
        <dbReference type="PROSITE" id="PS51186"/>
    </source>
</evidence>
<organism evidence="2 3">
    <name type="scientific">Halanaerobium kushneri</name>
    <dbReference type="NCBI Taxonomy" id="56779"/>
    <lineage>
        <taxon>Bacteria</taxon>
        <taxon>Bacillati</taxon>
        <taxon>Bacillota</taxon>
        <taxon>Clostridia</taxon>
        <taxon>Halanaerobiales</taxon>
        <taxon>Halanaerobiaceae</taxon>
        <taxon>Halanaerobium</taxon>
    </lineage>
</organism>
<dbReference type="EMBL" id="FTNC01000001">
    <property type="protein sequence ID" value="SIQ04976.1"/>
    <property type="molecule type" value="Genomic_DNA"/>
</dbReference>
<dbReference type="Proteomes" id="UP000185669">
    <property type="component" value="Unassembled WGS sequence"/>
</dbReference>
<feature type="domain" description="N-acetyltransferase" evidence="1">
    <location>
        <begin position="15"/>
        <end position="181"/>
    </location>
</feature>
<sequence length="187" mass="21764">MINHNGTQKIKTERLILRKFKISDAEYMFNNWANDSEVTKYLSWPYHKELATTKKIINIYLEEYKSSEVYNWAIVPKEYGEVIGSITVVEMSNEKEQCEIGYCISKSYWNQGITTEALKAVINYLINEIGFERIQAKHNSDNPASGKVMLKAGMKYEGRLRKYNKNNAGELVDCDMYSILKEELVYN</sequence>
<accession>A0A1N6PKZ1</accession>
<dbReference type="RefSeq" id="WP_076543434.1">
    <property type="nucleotide sequence ID" value="NZ_FTNC01000001.1"/>
</dbReference>
<dbReference type="PANTHER" id="PTHR43792">
    <property type="entry name" value="GNAT FAMILY, PUTATIVE (AFU_ORTHOLOGUE AFUA_3G00765)-RELATED-RELATED"/>
    <property type="match status" value="1"/>
</dbReference>
<proteinExistence type="predicted"/>
<dbReference type="Gene3D" id="3.40.630.30">
    <property type="match status" value="1"/>
</dbReference>
<gene>
    <name evidence="2" type="ORF">SAMN05421834_101129</name>
</gene>
<dbReference type="PROSITE" id="PS51186">
    <property type="entry name" value="GNAT"/>
    <property type="match status" value="1"/>
</dbReference>
<dbReference type="InterPro" id="IPR016181">
    <property type="entry name" value="Acyl_CoA_acyltransferase"/>
</dbReference>
<name>A0A1N6PKZ1_9FIRM</name>
<keyword evidence="3" id="KW-1185">Reference proteome</keyword>
<protein>
    <submittedName>
        <fullName evidence="2">Ribosomal-protein-alanine N-acetyltransferase</fullName>
    </submittedName>
</protein>
<reference evidence="3" key="1">
    <citation type="submission" date="2017-01" db="EMBL/GenBank/DDBJ databases">
        <authorList>
            <person name="Varghese N."/>
            <person name="Submissions S."/>
        </authorList>
    </citation>
    <scope>NUCLEOTIDE SEQUENCE [LARGE SCALE GENOMIC DNA]</scope>
    <source>
        <strain evidence="3">ATCC 700103</strain>
    </source>
</reference>